<accession>A0ACC3ZDI1</accession>
<dbReference type="EMBL" id="VUJX02000001">
    <property type="protein sequence ID" value="KAL0942175.1"/>
    <property type="molecule type" value="Genomic_DNA"/>
</dbReference>
<protein>
    <submittedName>
        <fullName evidence="1">Uncharacterized protein</fullName>
    </submittedName>
</protein>
<dbReference type="Proteomes" id="UP000805649">
    <property type="component" value="Unassembled WGS sequence"/>
</dbReference>
<gene>
    <name evidence="1" type="ORF">CTRU02_200061</name>
</gene>
<reference evidence="1 2" key="1">
    <citation type="journal article" date="2020" name="Phytopathology">
        <title>Genome Sequence Resources of Colletotrichum truncatum, C. plurivorum, C. musicola, and C. sojae: Four Species Pathogenic to Soybean (Glycine max).</title>
        <authorList>
            <person name="Rogerio F."/>
            <person name="Boufleur T.R."/>
            <person name="Ciampi-Guillardi M."/>
            <person name="Sukno S.A."/>
            <person name="Thon M.R."/>
            <person name="Massola Junior N.S."/>
            <person name="Baroncelli R."/>
        </authorList>
    </citation>
    <scope>NUCLEOTIDE SEQUENCE [LARGE SCALE GENOMIC DNA]</scope>
    <source>
        <strain evidence="1 2">CMES1059</strain>
    </source>
</reference>
<sequence>MERYNDNDESLGESKAHAEPSVLDRKRPVARFPDSFSANLGRKASHFFHQENSTSESEATSFPPIPESQGIINRKRDIIPGTLPPLLIPRDRQTSAASSVKAMVAHFESNCNILEKPENMADSTDQTASSSSIEKGKGKASIDAPTYSSSPFLPMGPASQAMQPLNDTTEESELELLKMQEFFKTNPLTRCLDDYVPPKSKDEKINILPTEQDEGESMLKAAKLELHNRLASSYEAYEKRHPSAKLERLENEASEALRAGQPYKKGVSSGISEISTKASRRAQKKAQKKAEKKANKAAKREDIIAIHKPQAPSASATEKPAEKPWSLREQYPETFAKIDYYRSLPDPDKPQSSLRMASEQSVHETCSLSNSSTAGPKALPLAKLNSTSHAQTICGNSHIFEGQNKFRKDLAHDSTDYDDSGASKTDVESSETNIQSPVQETSQPSVQPLASWPSMQSAQREFEGGESFSFIQREPKEELSDEESVKKSKTAAVAKKKEEFNRRAHEAVNAAHAEGRLVHLENTKPIRDQVITEVRKSDIVPGFDEKKKLTPTFDEEAYAARSIACHTLKPAPLRIPSRTKEPTADSKDDAKAPPPPIGHQSSGALQLNTTKYRITSSEIVALEGDYHGKVGDNGRKGSITQPNRRKNSAVNFSWPNAQQAQKMQDHIVSEDPSTSLAGKKENTLPAYASEIKKPGTSGSSKKTFSSSYNGPSRAELNDFFGTKTQAGQIDYWLANELQARQNRQSAEKSTESVQSTARQSFKADEYQSLIQDDFNHLVKESPEKKKQTAKTKIYSISNDEKAPKVVPQTVIFNGQYPQPQRLAGTAPRSGTALPPTPACTYRPQTTGEKMDALDDFFSEESDDIYPVSGSAATPTTGLPKQQPWDEPGYHEEALAYGYAYQQNNHDPLPDSMNPVPLTRSQRRHVLASYGMTEADYPAPPAGYPTPSGPADGEAAPPCPTRPPPTVPTPSTEGGNGQRGQVASLRRAPRRLQRAATAPSAPESPAPGYDADWF</sequence>
<evidence type="ECO:0000313" key="2">
    <source>
        <dbReference type="Proteomes" id="UP000805649"/>
    </source>
</evidence>
<evidence type="ECO:0000313" key="1">
    <source>
        <dbReference type="EMBL" id="KAL0942175.1"/>
    </source>
</evidence>
<proteinExistence type="predicted"/>
<keyword evidence="2" id="KW-1185">Reference proteome</keyword>
<comment type="caution">
    <text evidence="1">The sequence shown here is derived from an EMBL/GenBank/DDBJ whole genome shotgun (WGS) entry which is preliminary data.</text>
</comment>
<name>A0ACC3ZDI1_COLTU</name>
<organism evidence="1 2">
    <name type="scientific">Colletotrichum truncatum</name>
    <name type="common">Anthracnose fungus</name>
    <name type="synonym">Colletotrichum capsici</name>
    <dbReference type="NCBI Taxonomy" id="5467"/>
    <lineage>
        <taxon>Eukaryota</taxon>
        <taxon>Fungi</taxon>
        <taxon>Dikarya</taxon>
        <taxon>Ascomycota</taxon>
        <taxon>Pezizomycotina</taxon>
        <taxon>Sordariomycetes</taxon>
        <taxon>Hypocreomycetidae</taxon>
        <taxon>Glomerellales</taxon>
        <taxon>Glomerellaceae</taxon>
        <taxon>Colletotrichum</taxon>
        <taxon>Colletotrichum truncatum species complex</taxon>
    </lineage>
</organism>